<dbReference type="GO" id="GO:0004222">
    <property type="term" value="F:metalloendopeptidase activity"/>
    <property type="evidence" value="ECO:0007669"/>
    <property type="project" value="InterPro"/>
</dbReference>
<reference evidence="10 11" key="1">
    <citation type="journal article" date="2015" name="Fungal Genet. Biol.">
        <title>Evolution of novel wood decay mechanisms in Agaricales revealed by the genome sequences of Fistulina hepatica and Cylindrobasidium torrendii.</title>
        <authorList>
            <person name="Floudas D."/>
            <person name="Held B.W."/>
            <person name="Riley R."/>
            <person name="Nagy L.G."/>
            <person name="Koehler G."/>
            <person name="Ransdell A.S."/>
            <person name="Younus H."/>
            <person name="Chow J."/>
            <person name="Chiniquy J."/>
            <person name="Lipzen A."/>
            <person name="Tritt A."/>
            <person name="Sun H."/>
            <person name="Haridas S."/>
            <person name="LaButti K."/>
            <person name="Ohm R.A."/>
            <person name="Kues U."/>
            <person name="Blanchette R.A."/>
            <person name="Grigoriev I.V."/>
            <person name="Minto R.E."/>
            <person name="Hibbett D.S."/>
        </authorList>
    </citation>
    <scope>NUCLEOTIDE SEQUENCE [LARGE SCALE GENOMIC DNA]</scope>
    <source>
        <strain evidence="10 11">FP15055 ss-10</strain>
    </source>
</reference>
<evidence type="ECO:0000259" key="9">
    <source>
        <dbReference type="SMART" id="SM01351"/>
    </source>
</evidence>
<keyword evidence="8" id="KW-0732">Signal</keyword>
<dbReference type="GO" id="GO:0046872">
    <property type="term" value="F:metal ion binding"/>
    <property type="evidence" value="ECO:0007669"/>
    <property type="project" value="UniProtKB-KW"/>
</dbReference>
<feature type="chain" id="PRO_5002317426" evidence="8">
    <location>
        <begin position="22"/>
        <end position="356"/>
    </location>
</feature>
<dbReference type="InterPro" id="IPR050414">
    <property type="entry name" value="Fungal_M35_metalloproteases"/>
</dbReference>
<keyword evidence="7" id="KW-0482">Metalloprotease</keyword>
<evidence type="ECO:0000313" key="11">
    <source>
        <dbReference type="Proteomes" id="UP000054007"/>
    </source>
</evidence>
<evidence type="ECO:0000313" key="10">
    <source>
        <dbReference type="EMBL" id="KIY70238.1"/>
    </source>
</evidence>
<dbReference type="PANTHER" id="PTHR37016">
    <property type="match status" value="1"/>
</dbReference>
<comment type="cofactor">
    <cofactor evidence="1">
        <name>Zn(2+)</name>
        <dbReference type="ChEBI" id="CHEBI:29105"/>
    </cofactor>
</comment>
<dbReference type="AlphaFoldDB" id="A0A0D7BI70"/>
<evidence type="ECO:0000256" key="1">
    <source>
        <dbReference type="ARBA" id="ARBA00001947"/>
    </source>
</evidence>
<dbReference type="Pfam" id="PF14521">
    <property type="entry name" value="Aspzincin_M35"/>
    <property type="match status" value="1"/>
</dbReference>
<comment type="similarity">
    <text evidence="2">Belongs to the peptidase M35 family.</text>
</comment>
<dbReference type="SMART" id="SM01351">
    <property type="entry name" value="Aspzincin_M35"/>
    <property type="match status" value="1"/>
</dbReference>
<keyword evidence="3" id="KW-0645">Protease</keyword>
<evidence type="ECO:0000256" key="6">
    <source>
        <dbReference type="ARBA" id="ARBA00022833"/>
    </source>
</evidence>
<evidence type="ECO:0000256" key="4">
    <source>
        <dbReference type="ARBA" id="ARBA00022723"/>
    </source>
</evidence>
<dbReference type="OrthoDB" id="412874at2759"/>
<evidence type="ECO:0000256" key="3">
    <source>
        <dbReference type="ARBA" id="ARBA00022670"/>
    </source>
</evidence>
<evidence type="ECO:0000256" key="7">
    <source>
        <dbReference type="ARBA" id="ARBA00023049"/>
    </source>
</evidence>
<keyword evidence="6" id="KW-0862">Zinc</keyword>
<dbReference type="GO" id="GO:0006508">
    <property type="term" value="P:proteolysis"/>
    <property type="evidence" value="ECO:0007669"/>
    <property type="project" value="UniProtKB-KW"/>
</dbReference>
<feature type="domain" description="Lysine-specific metallo-endopeptidase" evidence="9">
    <location>
        <begin position="215"/>
        <end position="350"/>
    </location>
</feature>
<evidence type="ECO:0000256" key="8">
    <source>
        <dbReference type="SAM" id="SignalP"/>
    </source>
</evidence>
<dbReference type="Proteomes" id="UP000054007">
    <property type="component" value="Unassembled WGS sequence"/>
</dbReference>
<accession>A0A0D7BI70</accession>
<dbReference type="InterPro" id="IPR024079">
    <property type="entry name" value="MetalloPept_cat_dom_sf"/>
</dbReference>
<dbReference type="Gene3D" id="2.60.40.2970">
    <property type="match status" value="1"/>
</dbReference>
<dbReference type="SUPFAM" id="SSF55486">
    <property type="entry name" value="Metalloproteases ('zincins'), catalytic domain"/>
    <property type="match status" value="1"/>
</dbReference>
<dbReference type="STRING" id="1314674.A0A0D7BI70"/>
<dbReference type="Gene3D" id="3.40.390.10">
    <property type="entry name" value="Collagenase (Catalytic Domain)"/>
    <property type="match status" value="1"/>
</dbReference>
<keyword evidence="11" id="KW-1185">Reference proteome</keyword>
<keyword evidence="5" id="KW-0378">Hydrolase</keyword>
<name>A0A0D7BI70_9AGAR</name>
<keyword evidence="4" id="KW-0479">Metal-binding</keyword>
<dbReference type="EMBL" id="KN880471">
    <property type="protein sequence ID" value="KIY70238.1"/>
    <property type="molecule type" value="Genomic_DNA"/>
</dbReference>
<feature type="signal peptide" evidence="8">
    <location>
        <begin position="1"/>
        <end position="21"/>
    </location>
</feature>
<evidence type="ECO:0000256" key="2">
    <source>
        <dbReference type="ARBA" id="ARBA00010279"/>
    </source>
</evidence>
<organism evidence="10 11">
    <name type="scientific">Cylindrobasidium torrendii FP15055 ss-10</name>
    <dbReference type="NCBI Taxonomy" id="1314674"/>
    <lineage>
        <taxon>Eukaryota</taxon>
        <taxon>Fungi</taxon>
        <taxon>Dikarya</taxon>
        <taxon>Basidiomycota</taxon>
        <taxon>Agaricomycotina</taxon>
        <taxon>Agaricomycetes</taxon>
        <taxon>Agaricomycetidae</taxon>
        <taxon>Agaricales</taxon>
        <taxon>Marasmiineae</taxon>
        <taxon>Physalacriaceae</taxon>
        <taxon>Cylindrobasidium</taxon>
    </lineage>
</organism>
<gene>
    <name evidence="10" type="ORF">CYLTODRAFT_419968</name>
</gene>
<dbReference type="InterPro" id="IPR029463">
    <property type="entry name" value="Lys_MEP"/>
</dbReference>
<sequence>MFSSTSSIIVFALGLATSASAGLTLSLSGADAVHDVSTFAVDATLTNTGPDALKLLRDPHTLLSAFPGSAKKFHVRNSEGQSPEFNGAFVKYSSEVAKSRHSAVKVLQPGESITVTHNLGRSYNFTSTGESEYDVHPKTSFSVVDSDGQVKTVNATVVNTDAKLQTRIVGGRLVLPRDYNGMRRRAGYNECSSDEKDLIDAGIKAAQKYAQNASIYLNKTTKATPRFETWFGKYSTAHHKNVTTHFNNMLKHPYKSYTYDCTPCEDDLADAFAYVYPDEISTIHLCGSFWTANATGTDSRGGTLVHESSHFTLIAGTDDHAYGHELAKELALNNTAFAIMNADSHEYFAENDPALK</sequence>
<evidence type="ECO:0000256" key="5">
    <source>
        <dbReference type="ARBA" id="ARBA00022801"/>
    </source>
</evidence>
<protein>
    <submittedName>
        <fullName evidence="10">Zincin</fullName>
    </submittedName>
</protein>
<dbReference type="PANTHER" id="PTHR37016:SF3">
    <property type="entry name" value="NEUTRAL PROTEASE 2-RELATED"/>
    <property type="match status" value="1"/>
</dbReference>
<proteinExistence type="inferred from homology"/>